<reference evidence="2" key="1">
    <citation type="journal article" date="2019" name="Int. J. Syst. Evol. Microbiol.">
        <title>The Global Catalogue of Microorganisms (GCM) 10K type strain sequencing project: providing services to taxonomists for standard genome sequencing and annotation.</title>
        <authorList>
            <consortium name="The Broad Institute Genomics Platform"/>
            <consortium name="The Broad Institute Genome Sequencing Center for Infectious Disease"/>
            <person name="Wu L."/>
            <person name="Ma J."/>
        </authorList>
    </citation>
    <scope>NUCLEOTIDE SEQUENCE [LARGE SCALE GENOMIC DNA]</scope>
    <source>
        <strain evidence="2">CGMCC 1.12470</strain>
    </source>
</reference>
<comment type="caution">
    <text evidence="1">The sequence shown here is derived from an EMBL/GenBank/DDBJ whole genome shotgun (WGS) entry which is preliminary data.</text>
</comment>
<evidence type="ECO:0000313" key="1">
    <source>
        <dbReference type="EMBL" id="MFD1657216.1"/>
    </source>
</evidence>
<protein>
    <submittedName>
        <fullName evidence="1">Uncharacterized protein</fullName>
    </submittedName>
</protein>
<dbReference type="Proteomes" id="UP001597261">
    <property type="component" value="Unassembled WGS sequence"/>
</dbReference>
<keyword evidence="2" id="KW-1185">Reference proteome</keyword>
<sequence>MRDRVKAIKAAGFEIDPDLWGMEDAADCNQCHAGCHDSPK</sequence>
<dbReference type="RefSeq" id="WP_381078015.1">
    <property type="nucleotide sequence ID" value="NZ_JBHUDX010000006.1"/>
</dbReference>
<organism evidence="1 2">
    <name type="scientific">Streptomyces caeni</name>
    <dbReference type="NCBI Taxonomy" id="2307231"/>
    <lineage>
        <taxon>Bacteria</taxon>
        <taxon>Bacillati</taxon>
        <taxon>Actinomycetota</taxon>
        <taxon>Actinomycetes</taxon>
        <taxon>Kitasatosporales</taxon>
        <taxon>Streptomycetaceae</taxon>
        <taxon>Streptomyces</taxon>
    </lineage>
</organism>
<dbReference type="EMBL" id="JBHUDX010000006">
    <property type="protein sequence ID" value="MFD1657216.1"/>
    <property type="molecule type" value="Genomic_DNA"/>
</dbReference>
<proteinExistence type="predicted"/>
<gene>
    <name evidence="1" type="ORF">ACFSL4_02950</name>
</gene>
<name>A0ABW4IKY9_9ACTN</name>
<accession>A0ABW4IKY9</accession>
<evidence type="ECO:0000313" key="2">
    <source>
        <dbReference type="Proteomes" id="UP001597261"/>
    </source>
</evidence>